<accession>A0ABU7LTY4</accession>
<dbReference type="RefSeq" id="WP_330200050.1">
    <property type="nucleotide sequence ID" value="NZ_JAZDRP010000015.1"/>
</dbReference>
<dbReference type="Proteomes" id="UP001354971">
    <property type="component" value="Unassembled WGS sequence"/>
</dbReference>
<reference evidence="2 3" key="1">
    <citation type="submission" date="2024-01" db="EMBL/GenBank/DDBJ databases">
        <title>Hyphobacterium bacterium isolated from marine sediment.</title>
        <authorList>
            <person name="Zhao S."/>
        </authorList>
    </citation>
    <scope>NUCLEOTIDE SEQUENCE [LARGE SCALE GENOMIC DNA]</scope>
    <source>
        <strain evidence="3">HN65</strain>
    </source>
</reference>
<name>A0ABU7LTY4_9PROT</name>
<sequence>MSDLPWFKFNAADWLSQPIYRRLTLEERGVLIDLWSLASQGEPRGHLTSGGSPIIGDDLCHLMRINQDTLLPLLAELEKRGHLARKNGIWKCPTIIKEEARRQKYIKNGRLGGNPSLLKRTKNPTSLNPEKDQDTDTEIKKKKEKTSERERQPIGDDWFPSDSAIKYAVNKLPPGTDIADTVEAFISHAQAKGTTYDNPNAGFRRWVQKAEQFDY</sequence>
<evidence type="ECO:0008006" key="4">
    <source>
        <dbReference type="Google" id="ProtNLM"/>
    </source>
</evidence>
<evidence type="ECO:0000313" key="3">
    <source>
        <dbReference type="Proteomes" id="UP001354971"/>
    </source>
</evidence>
<comment type="caution">
    <text evidence="2">The sequence shown here is derived from an EMBL/GenBank/DDBJ whole genome shotgun (WGS) entry which is preliminary data.</text>
</comment>
<feature type="compositionally biased region" description="Basic and acidic residues" evidence="1">
    <location>
        <begin position="129"/>
        <end position="154"/>
    </location>
</feature>
<gene>
    <name evidence="2" type="ORF">V0U79_13570</name>
</gene>
<protein>
    <recommendedName>
        <fullName evidence="4">DUF1376 domain-containing protein</fullName>
    </recommendedName>
</protein>
<keyword evidence="3" id="KW-1185">Reference proteome</keyword>
<evidence type="ECO:0000313" key="2">
    <source>
        <dbReference type="EMBL" id="MEE2527390.1"/>
    </source>
</evidence>
<organism evidence="2 3">
    <name type="scientific">Hyphobacterium lacteum</name>
    <dbReference type="NCBI Taxonomy" id="3116575"/>
    <lineage>
        <taxon>Bacteria</taxon>
        <taxon>Pseudomonadati</taxon>
        <taxon>Pseudomonadota</taxon>
        <taxon>Alphaproteobacteria</taxon>
        <taxon>Maricaulales</taxon>
        <taxon>Maricaulaceae</taxon>
        <taxon>Hyphobacterium</taxon>
    </lineage>
</organism>
<dbReference type="EMBL" id="JAZDRP010000015">
    <property type="protein sequence ID" value="MEE2527390.1"/>
    <property type="molecule type" value="Genomic_DNA"/>
</dbReference>
<evidence type="ECO:0000256" key="1">
    <source>
        <dbReference type="SAM" id="MobiDB-lite"/>
    </source>
</evidence>
<feature type="region of interest" description="Disordered" evidence="1">
    <location>
        <begin position="106"/>
        <end position="157"/>
    </location>
</feature>
<proteinExistence type="predicted"/>